<name>A0ACC2PKB4_9HYME</name>
<gene>
    <name evidence="1" type="ORF">QAD02_019693</name>
</gene>
<sequence length="459" mass="51934">MELEDLSGRSSESSRCSSSNSSIVSNENCSEGSIGRVNSCRIEVTSDANGNGNFARCDYRRENRTEHTETDDMPVALDKPKDYAVHRVSDACNESNGDEQVGGMFRAATCNNSKMIQDNQREAMHSFCKEIREMKQKNLHAVFERTNLANKAAAAAAGVAHTKDLDFMKAYGLSFERVKELGFASRINNIAFDSLRNAAPLTGTEPSASHNSHNKLSDSLQSRLGLPGVAAHVDATLAFERLRQARHPLFQATSATTLEPATNHGNPYPQQHQQQQQQQQVPSYCGQQSQHQQQLTQISQHQHSSSQQITSHQHQHTQQPKSFTIDAILGLRHVTSHKDKHNQRQHPYRRHQGQDCSTKTLESGAVGKLKRVRTIFTTEQLERLENEFARQQYMVGPERLYLAHALGLTEAQVKVWFQNRRIKWRKVNHEKQSQRLYELHQNNVSTSDRDDSSENIAEW</sequence>
<dbReference type="EMBL" id="CM056741">
    <property type="protein sequence ID" value="KAJ8683901.1"/>
    <property type="molecule type" value="Genomic_DNA"/>
</dbReference>
<evidence type="ECO:0000313" key="1">
    <source>
        <dbReference type="EMBL" id="KAJ8683901.1"/>
    </source>
</evidence>
<keyword evidence="2" id="KW-1185">Reference proteome</keyword>
<evidence type="ECO:0000313" key="2">
    <source>
        <dbReference type="Proteomes" id="UP001239111"/>
    </source>
</evidence>
<accession>A0ACC2PKB4</accession>
<comment type="caution">
    <text evidence="1">The sequence shown here is derived from an EMBL/GenBank/DDBJ whole genome shotgun (WGS) entry which is preliminary data.</text>
</comment>
<protein>
    <submittedName>
        <fullName evidence="1">Uncharacterized protein</fullName>
    </submittedName>
</protein>
<organism evidence="1 2">
    <name type="scientific">Eretmocerus hayati</name>
    <dbReference type="NCBI Taxonomy" id="131215"/>
    <lineage>
        <taxon>Eukaryota</taxon>
        <taxon>Metazoa</taxon>
        <taxon>Ecdysozoa</taxon>
        <taxon>Arthropoda</taxon>
        <taxon>Hexapoda</taxon>
        <taxon>Insecta</taxon>
        <taxon>Pterygota</taxon>
        <taxon>Neoptera</taxon>
        <taxon>Endopterygota</taxon>
        <taxon>Hymenoptera</taxon>
        <taxon>Apocrita</taxon>
        <taxon>Proctotrupomorpha</taxon>
        <taxon>Chalcidoidea</taxon>
        <taxon>Aphelinidae</taxon>
        <taxon>Aphelininae</taxon>
        <taxon>Eretmocerus</taxon>
    </lineage>
</organism>
<proteinExistence type="predicted"/>
<dbReference type="Proteomes" id="UP001239111">
    <property type="component" value="Chromosome 1"/>
</dbReference>
<reference evidence="1" key="1">
    <citation type="submission" date="2023-04" db="EMBL/GenBank/DDBJ databases">
        <title>A chromosome-level genome assembly of the parasitoid wasp Eretmocerus hayati.</title>
        <authorList>
            <person name="Zhong Y."/>
            <person name="Liu S."/>
            <person name="Liu Y."/>
        </authorList>
    </citation>
    <scope>NUCLEOTIDE SEQUENCE</scope>
    <source>
        <strain evidence="1">ZJU_SS_LIU_2023</strain>
    </source>
</reference>